<feature type="transmembrane region" description="Helical" evidence="9">
    <location>
        <begin position="214"/>
        <end position="239"/>
    </location>
</feature>
<comment type="subunit">
    <text evidence="2 10">The complex is composed of two ATP-binding proteins (UgpC), two transmembrane proteins (UgpA and UgpE) and a solute-binding protein (UgpB).</text>
</comment>
<keyword evidence="13" id="KW-1185">Reference proteome</keyword>
<keyword evidence="8 9" id="KW-0472">Membrane</keyword>
<dbReference type="PANTHER" id="PTHR43744:SF8">
    <property type="entry name" value="SN-GLYCEROL-3-PHOSPHATE TRANSPORT SYSTEM PERMEASE PROTEIN UGPE"/>
    <property type="match status" value="1"/>
</dbReference>
<comment type="subcellular location">
    <subcellularLocation>
        <location evidence="10">Cell inner membrane</location>
        <topology evidence="10">Multi-pass membrane protein</topology>
    </subcellularLocation>
    <subcellularLocation>
        <location evidence="1 9">Cell membrane</location>
        <topology evidence="1 9">Multi-pass membrane protein</topology>
    </subcellularLocation>
</comment>
<dbReference type="PROSITE" id="PS50928">
    <property type="entry name" value="ABC_TM1"/>
    <property type="match status" value="1"/>
</dbReference>
<dbReference type="Pfam" id="PF00528">
    <property type="entry name" value="BPD_transp_1"/>
    <property type="match status" value="1"/>
</dbReference>
<keyword evidence="10" id="KW-0997">Cell inner membrane</keyword>
<feature type="transmembrane region" description="Helical" evidence="9">
    <location>
        <begin position="108"/>
        <end position="129"/>
    </location>
</feature>
<feature type="transmembrane region" description="Helical" evidence="9">
    <location>
        <begin position="136"/>
        <end position="152"/>
    </location>
</feature>
<keyword evidence="5 10" id="KW-1003">Cell membrane</keyword>
<evidence type="ECO:0000256" key="3">
    <source>
        <dbReference type="ARBA" id="ARBA00020515"/>
    </source>
</evidence>
<comment type="similarity">
    <text evidence="9">Belongs to the binding-protein-dependent transport system permease family.</text>
</comment>
<evidence type="ECO:0000256" key="4">
    <source>
        <dbReference type="ARBA" id="ARBA00022448"/>
    </source>
</evidence>
<keyword evidence="4 9" id="KW-0813">Transport</keyword>
<protein>
    <recommendedName>
        <fullName evidence="3 10">sn-glycerol-3-phosphate transport system permease protein UgpE</fullName>
    </recommendedName>
</protein>
<dbReference type="Proteomes" id="UP000221860">
    <property type="component" value="Unassembled WGS sequence"/>
</dbReference>
<dbReference type="GO" id="GO:0055085">
    <property type="term" value="P:transmembrane transport"/>
    <property type="evidence" value="ECO:0007669"/>
    <property type="project" value="InterPro"/>
</dbReference>
<comment type="function">
    <text evidence="10">Part of the ABC transporter complex UgpBAEC involved in sn-glycerol-3-phosphate (G3P) import. Probably responsible for the translocation of the substrate across the membrane.</text>
</comment>
<dbReference type="GO" id="GO:0005886">
    <property type="term" value="C:plasma membrane"/>
    <property type="evidence" value="ECO:0007669"/>
    <property type="project" value="UniProtKB-SubCell"/>
</dbReference>
<evidence type="ECO:0000259" key="11">
    <source>
        <dbReference type="PROSITE" id="PS50928"/>
    </source>
</evidence>
<evidence type="ECO:0000256" key="7">
    <source>
        <dbReference type="ARBA" id="ARBA00022989"/>
    </source>
</evidence>
<dbReference type="InterPro" id="IPR000515">
    <property type="entry name" value="MetI-like"/>
</dbReference>
<evidence type="ECO:0000256" key="9">
    <source>
        <dbReference type="RuleBase" id="RU363032"/>
    </source>
</evidence>
<evidence type="ECO:0000256" key="1">
    <source>
        <dbReference type="ARBA" id="ARBA00004651"/>
    </source>
</evidence>
<feature type="transmembrane region" description="Helical" evidence="9">
    <location>
        <begin position="172"/>
        <end position="193"/>
    </location>
</feature>
<evidence type="ECO:0000256" key="10">
    <source>
        <dbReference type="RuleBase" id="RU363056"/>
    </source>
</evidence>
<dbReference type="Gene3D" id="1.10.3720.10">
    <property type="entry name" value="MetI-like"/>
    <property type="match status" value="1"/>
</dbReference>
<dbReference type="InterPro" id="IPR035906">
    <property type="entry name" value="MetI-like_sf"/>
</dbReference>
<evidence type="ECO:0000313" key="12">
    <source>
        <dbReference type="EMBL" id="PHP26301.1"/>
    </source>
</evidence>
<dbReference type="CDD" id="cd06261">
    <property type="entry name" value="TM_PBP2"/>
    <property type="match status" value="1"/>
</dbReference>
<accession>A0A2G1MC42</accession>
<evidence type="ECO:0000313" key="13">
    <source>
        <dbReference type="Proteomes" id="UP000221860"/>
    </source>
</evidence>
<keyword evidence="7 9" id="KW-1133">Transmembrane helix</keyword>
<dbReference type="EMBL" id="NQWH01000044">
    <property type="protein sequence ID" value="PHP26301.1"/>
    <property type="molecule type" value="Genomic_DNA"/>
</dbReference>
<feature type="domain" description="ABC transmembrane type-1" evidence="11">
    <location>
        <begin position="104"/>
        <end position="297"/>
    </location>
</feature>
<comment type="caution">
    <text evidence="12">The sequence shown here is derived from an EMBL/GenBank/DDBJ whole genome shotgun (WGS) entry which is preliminary data.</text>
</comment>
<evidence type="ECO:0000256" key="8">
    <source>
        <dbReference type="ARBA" id="ARBA00023136"/>
    </source>
</evidence>
<feature type="transmembrane region" description="Helical" evidence="9">
    <location>
        <begin position="281"/>
        <end position="302"/>
    </location>
</feature>
<dbReference type="AlphaFoldDB" id="A0A2G1MC42"/>
<sequence>MAELSHTILLPPEQARAARPVAPARRHRRPLRWGAVGNHAVLIAGALFMLAPLLMLVQMSTIPDAQIMRTGPSFEIGDRFWPNLEKALTESMSFSGETTGLNMFRNSMILGLGFALGKIVISMMAAYAIVYFRLRFATLAFWLIFTTLLLPLEVRIVPSYEITQKLGLLNSWTGLIVPLIASATATFFFRQFFMSVPEELLEAAKIDGAGPVKFFIDILVPLSRTMIAAMFIIMFVFGWNQYLWPVMVSTEEGKFTLVQGIKQITQGLEGGHIPEYGRSNILAILAVLPPVLVVVFFQRWFVKGLTESDK</sequence>
<feature type="transmembrane region" description="Helical" evidence="9">
    <location>
        <begin position="35"/>
        <end position="57"/>
    </location>
</feature>
<name>A0A2G1MC42_9RHOB</name>
<dbReference type="OrthoDB" id="9815445at2"/>
<gene>
    <name evidence="10" type="primary">ugpE</name>
    <name evidence="12" type="ORF">CJ301_17175</name>
</gene>
<evidence type="ECO:0000256" key="6">
    <source>
        <dbReference type="ARBA" id="ARBA00022692"/>
    </source>
</evidence>
<dbReference type="PANTHER" id="PTHR43744">
    <property type="entry name" value="ABC TRANSPORTER PERMEASE PROTEIN MG189-RELATED-RELATED"/>
    <property type="match status" value="1"/>
</dbReference>
<evidence type="ECO:0000256" key="2">
    <source>
        <dbReference type="ARBA" id="ARBA00011557"/>
    </source>
</evidence>
<organism evidence="12 13">
    <name type="scientific">Limimaricola cinnabarinus</name>
    <dbReference type="NCBI Taxonomy" id="1125964"/>
    <lineage>
        <taxon>Bacteria</taxon>
        <taxon>Pseudomonadati</taxon>
        <taxon>Pseudomonadota</taxon>
        <taxon>Alphaproteobacteria</taxon>
        <taxon>Rhodobacterales</taxon>
        <taxon>Paracoccaceae</taxon>
        <taxon>Limimaricola</taxon>
    </lineage>
</organism>
<evidence type="ECO:0000256" key="5">
    <source>
        <dbReference type="ARBA" id="ARBA00022475"/>
    </source>
</evidence>
<keyword evidence="6 9" id="KW-0812">Transmembrane</keyword>
<proteinExistence type="inferred from homology"/>
<reference evidence="12 13" key="1">
    <citation type="submission" date="2017-08" db="EMBL/GenBank/DDBJ databases">
        <title>Draft Genome Sequence of Loktanella cinnabarina Strain XM1, Isolated from Coastal Surface Water.</title>
        <authorList>
            <person name="Ma R."/>
            <person name="Wang J."/>
            <person name="Wang Q."/>
            <person name="Ma Z."/>
            <person name="Li J."/>
            <person name="Chen L."/>
        </authorList>
    </citation>
    <scope>NUCLEOTIDE SEQUENCE [LARGE SCALE GENOMIC DNA]</scope>
    <source>
        <strain evidence="12 13">XM1</strain>
    </source>
</reference>
<dbReference type="SUPFAM" id="SSF161098">
    <property type="entry name" value="MetI-like"/>
    <property type="match status" value="1"/>
</dbReference>